<dbReference type="SUPFAM" id="SSF53098">
    <property type="entry name" value="Ribonuclease H-like"/>
    <property type="match status" value="1"/>
</dbReference>
<evidence type="ECO:0000313" key="3">
    <source>
        <dbReference type="Proteomes" id="UP001209570"/>
    </source>
</evidence>
<feature type="compositionally biased region" description="Basic and acidic residues" evidence="1">
    <location>
        <begin position="315"/>
        <end position="334"/>
    </location>
</feature>
<evidence type="ECO:0000313" key="2">
    <source>
        <dbReference type="EMBL" id="KAJ0395211.1"/>
    </source>
</evidence>
<dbReference type="PANTHER" id="PTHR40866:SF1">
    <property type="entry name" value="BED-TYPE DOMAIN-CONTAINING PROTEIN"/>
    <property type="match status" value="1"/>
</dbReference>
<name>A0AAD5Q3L1_PYTIN</name>
<proteinExistence type="predicted"/>
<dbReference type="InterPro" id="IPR012337">
    <property type="entry name" value="RNaseH-like_sf"/>
</dbReference>
<dbReference type="EMBL" id="JAKCXM010000357">
    <property type="protein sequence ID" value="KAJ0395211.1"/>
    <property type="molecule type" value="Genomic_DNA"/>
</dbReference>
<gene>
    <name evidence="2" type="ORF">P43SY_004069</name>
</gene>
<evidence type="ECO:0008006" key="4">
    <source>
        <dbReference type="Google" id="ProtNLM"/>
    </source>
</evidence>
<comment type="caution">
    <text evidence="2">The sequence shown here is derived from an EMBL/GenBank/DDBJ whole genome shotgun (WGS) entry which is preliminary data.</text>
</comment>
<protein>
    <recommendedName>
        <fullName evidence="4">HAT C-terminal dimerisation domain-containing protein</fullName>
    </recommendedName>
</protein>
<dbReference type="Proteomes" id="UP001209570">
    <property type="component" value="Unassembled WGS sequence"/>
</dbReference>
<accession>A0AAD5Q3L1</accession>
<feature type="region of interest" description="Disordered" evidence="1">
    <location>
        <begin position="311"/>
        <end position="334"/>
    </location>
</feature>
<reference evidence="2" key="1">
    <citation type="submission" date="2021-12" db="EMBL/GenBank/DDBJ databases">
        <title>Prjna785345.</title>
        <authorList>
            <person name="Rujirawat T."/>
            <person name="Krajaejun T."/>
        </authorList>
    </citation>
    <scope>NUCLEOTIDE SEQUENCE</scope>
    <source>
        <strain evidence="2">Pi057C3</strain>
    </source>
</reference>
<organism evidence="2 3">
    <name type="scientific">Pythium insidiosum</name>
    <name type="common">Pythiosis disease agent</name>
    <dbReference type="NCBI Taxonomy" id="114742"/>
    <lineage>
        <taxon>Eukaryota</taxon>
        <taxon>Sar</taxon>
        <taxon>Stramenopiles</taxon>
        <taxon>Oomycota</taxon>
        <taxon>Peronosporomycetes</taxon>
        <taxon>Pythiales</taxon>
        <taxon>Pythiaceae</taxon>
        <taxon>Pythium</taxon>
    </lineage>
</organism>
<keyword evidence="3" id="KW-1185">Reference proteome</keyword>
<dbReference type="AlphaFoldDB" id="A0AAD5Q3L1"/>
<dbReference type="PANTHER" id="PTHR40866">
    <property type="entry name" value="BED-TYPE DOMAIN-CONTAINING PROTEIN"/>
    <property type="match status" value="1"/>
</dbReference>
<evidence type="ECO:0000256" key="1">
    <source>
        <dbReference type="SAM" id="MobiDB-lite"/>
    </source>
</evidence>
<sequence>MRFGSISVPTFKKRLRVIVDLLKRRIADELDGEKYALVFDGFTDAAEHNLGVFIASPKALRFVAFSPFEDDASMTTADHIDFLDNVIDSFALDVANMVCIVSDNMATNRAIARRTGIAMLGCAAHRLNLAVRDWIAEDSRVDDLKKISHLMHRLRKIKRWSRLKAAGCRIKPAALHDLRWSGYYVLLKRYQRIRPFLHAVEGENDTTGDDESGQLTALIPTATEHGKLMSMLTDMEQMHVVTKALQSDSKNVADVRYLFDELVSSFPVMAARLAPNADIVESVSFESALVKIQEGREDRLTRSERAAVERLLATHGDEGNDRDTGKRDGDLLEGLEHARKRRKTRGSSYIETDWIPPTSVSVERAFSQVKAVTGYLRRSLHSRTIEALLLVKKNWDIVDASLVSEAIKISRDKSDESDSEDDLNDI</sequence>